<accession>Q8VRN4</accession>
<dbReference type="InterPro" id="IPR035965">
    <property type="entry name" value="PAS-like_dom_sf"/>
</dbReference>
<dbReference type="CDD" id="cd01948">
    <property type="entry name" value="EAL"/>
    <property type="match status" value="1"/>
</dbReference>
<evidence type="ECO:0000256" key="4">
    <source>
        <dbReference type="ARBA" id="ARBA00023170"/>
    </source>
</evidence>
<keyword evidence="2" id="KW-0716">Sensory transduction</keyword>
<dbReference type="GO" id="GO:0009881">
    <property type="term" value="F:photoreceptor activity"/>
    <property type="evidence" value="ECO:0007669"/>
    <property type="project" value="UniProtKB-KW"/>
</dbReference>
<dbReference type="Pfam" id="PF00990">
    <property type="entry name" value="GGDEF"/>
    <property type="match status" value="1"/>
</dbReference>
<dbReference type="Pfam" id="PF01590">
    <property type="entry name" value="GAF"/>
    <property type="match status" value="1"/>
</dbReference>
<dbReference type="InterPro" id="IPR013515">
    <property type="entry name" value="Phytochrome_cen-reg"/>
</dbReference>
<dbReference type="Gene3D" id="3.30.450.40">
    <property type="match status" value="1"/>
</dbReference>
<dbReference type="SUPFAM" id="SSF141868">
    <property type="entry name" value="EAL domain-like"/>
    <property type="match status" value="1"/>
</dbReference>
<protein>
    <submittedName>
        <fullName evidence="9">Bacteriophytochrome</fullName>
    </submittedName>
</protein>
<dbReference type="InterPro" id="IPR013654">
    <property type="entry name" value="PAS_2"/>
</dbReference>
<dbReference type="InterPro" id="IPR029016">
    <property type="entry name" value="GAF-like_dom_sf"/>
</dbReference>
<organism evidence="9">
    <name type="scientific">Cereibacter sphaeroides</name>
    <name type="common">Rhodobacter sphaeroides</name>
    <dbReference type="NCBI Taxonomy" id="1063"/>
    <lineage>
        <taxon>Bacteria</taxon>
        <taxon>Pseudomonadati</taxon>
        <taxon>Pseudomonadota</taxon>
        <taxon>Alphaproteobacteria</taxon>
        <taxon>Rhodobacterales</taxon>
        <taxon>Paracoccaceae</taxon>
        <taxon>Cereibacter</taxon>
    </lineage>
</organism>
<dbReference type="PROSITE" id="PS50883">
    <property type="entry name" value="EAL"/>
    <property type="match status" value="1"/>
</dbReference>
<dbReference type="InterPro" id="IPR000160">
    <property type="entry name" value="GGDEF_dom"/>
</dbReference>
<feature type="domain" description="EAL" evidence="7">
    <location>
        <begin position="758"/>
        <end position="1014"/>
    </location>
</feature>
<dbReference type="Gene3D" id="3.30.450.20">
    <property type="entry name" value="PAS domain"/>
    <property type="match status" value="1"/>
</dbReference>
<dbReference type="GO" id="GO:0009584">
    <property type="term" value="P:detection of visible light"/>
    <property type="evidence" value="ECO:0007669"/>
    <property type="project" value="InterPro"/>
</dbReference>
<dbReference type="PROSITE" id="PS50046">
    <property type="entry name" value="PHYTOCHROME_2"/>
    <property type="match status" value="1"/>
</dbReference>
<evidence type="ECO:0000259" key="8">
    <source>
        <dbReference type="PROSITE" id="PS50887"/>
    </source>
</evidence>
<dbReference type="SMART" id="SM00052">
    <property type="entry name" value="EAL"/>
    <property type="match status" value="1"/>
</dbReference>
<keyword evidence="1" id="KW-0600">Photoreceptor protein</keyword>
<dbReference type="InterPro" id="IPR003018">
    <property type="entry name" value="GAF"/>
</dbReference>
<keyword evidence="4" id="KW-0675">Receptor</keyword>
<dbReference type="AlphaFoldDB" id="Q8VRN4"/>
<feature type="region of interest" description="Disordered" evidence="5">
    <location>
        <begin position="1"/>
        <end position="20"/>
    </location>
</feature>
<dbReference type="PROSITE" id="PS50887">
    <property type="entry name" value="GGDEF"/>
    <property type="match status" value="1"/>
</dbReference>
<dbReference type="InterPro" id="IPR016132">
    <property type="entry name" value="Phyto_chromo_attachment"/>
</dbReference>
<dbReference type="InterPro" id="IPR029787">
    <property type="entry name" value="Nucleotide_cyclase"/>
</dbReference>
<keyword evidence="3" id="KW-0157">Chromophore</keyword>
<sequence>MRLPSLAARPTGPRRTGVPSRLRWTGSVRHIPTRGRMCWPAPPRPSRRSSNGSPLLWQPGGYDRPPPPCRSLPHVCQNFVVRGCLMTISGGTFDPSICEMEPIATPGAIQPHGALMTARADSGRVAHASVNLGEILGLPAASVLGAPIGEVIGRVNEILLREARRSGSETPETIGSFRRSDGQLLHLHAFQSGDYMCLDIEPVRDEDGRLPPGARQSVIETFSSAMTQVELCELAVHGLQLVLGYDRVMAYRFGADGHGEVIAERRRQDLEPYLGLHYPASDIPQIARALYLRQRVGAIADACYRPVPLLGHPELDDGKPLDLTHSSLRSVSPVHLDYMQNMNTAASLTIGLADGDRLWGMLVCHNTTPRIAGPEWRAAAGMIGQVVSLLLSRLGEVENAAETLARQSTLSTLVERLSTGDTLAAAFVAADQLILDLVGASAAVVRLAGQELHFGRTPPVDAMQKVLDSLGRPSPLEVLSLDDVTLRHPELPELLAAGSGILLLPLTSGDGDLIAWFRPEHVQTITWGGNPAEHGTWNPATQRMRPRASFDAWKETVTGRSLPWTSAERNCARELGEAIAAEMAQRTRAELARLRHYDPLTGLANRSYLQERLAQDGQSAAALLFIDLDRFKAVNDSMGHGVGDGLLIEVARSLVATVRPHDLVVRLGGDEFVVLCHRLDAAGIVSLAERLRQVLEQPFEVAGRKCHISASIGIAMADSIGDLDLVRAADIAMYAAKKNGGNRGELFRPSLYEETTQLVELDNDMRGAIESEQFHLVYQPIFALNPETERLVGFEALLRWDHPLHGALQPGIFIPLAERLGHIHAMGNWVLRRAILQLQAFRSAGPELDLKMNVNVSPLQLARPDFLARLADLLAQVPDLPRHALCLEITETSLSDEAVSEALISIRALGVRIAIDDFGTGFSSLACLRRLPVDVAKLDRAFLGGGHTAAQDHRFFAAVTGLVHAADLKVVQEGIETLDQLALVRAAGADFAQGFHLAAPLSIAAALGLIAASRKE</sequence>
<dbReference type="SMART" id="SM00267">
    <property type="entry name" value="GGDEF"/>
    <property type="match status" value="1"/>
</dbReference>
<dbReference type="CDD" id="cd01949">
    <property type="entry name" value="GGDEF"/>
    <property type="match status" value="1"/>
</dbReference>
<dbReference type="PRINTS" id="PR01033">
    <property type="entry name" value="PHYTOCHROME"/>
</dbReference>
<dbReference type="SUPFAM" id="SSF55073">
    <property type="entry name" value="Nucleotide cyclase"/>
    <property type="match status" value="1"/>
</dbReference>
<dbReference type="Pfam" id="PF00563">
    <property type="entry name" value="EAL"/>
    <property type="match status" value="1"/>
</dbReference>
<evidence type="ECO:0000256" key="1">
    <source>
        <dbReference type="ARBA" id="ARBA00022543"/>
    </source>
</evidence>
<dbReference type="InterPro" id="IPR052155">
    <property type="entry name" value="Biofilm_reg_signaling"/>
</dbReference>
<dbReference type="Gene3D" id="3.30.450.270">
    <property type="match status" value="1"/>
</dbReference>
<dbReference type="EMBL" id="AF418998">
    <property type="protein sequence ID" value="AAL50635.1"/>
    <property type="molecule type" value="Genomic_DNA"/>
</dbReference>
<evidence type="ECO:0000256" key="2">
    <source>
        <dbReference type="ARBA" id="ARBA00022606"/>
    </source>
</evidence>
<evidence type="ECO:0000313" key="9">
    <source>
        <dbReference type="EMBL" id="AAL50635.1"/>
    </source>
</evidence>
<name>Q8VRN4_CERSP</name>
<feature type="domain" description="GGDEF" evidence="8">
    <location>
        <begin position="619"/>
        <end position="749"/>
    </location>
</feature>
<feature type="region of interest" description="Disordered" evidence="5">
    <location>
        <begin position="35"/>
        <end position="62"/>
    </location>
</feature>
<dbReference type="InterPro" id="IPR043150">
    <property type="entry name" value="Phytochrome_PHY_sf"/>
</dbReference>
<dbReference type="Gene3D" id="3.30.70.270">
    <property type="match status" value="1"/>
</dbReference>
<dbReference type="SUPFAM" id="SSF55785">
    <property type="entry name" value="PYP-like sensor domain (PAS domain)"/>
    <property type="match status" value="1"/>
</dbReference>
<dbReference type="NCBIfam" id="TIGR00254">
    <property type="entry name" value="GGDEF"/>
    <property type="match status" value="1"/>
</dbReference>
<dbReference type="GO" id="GO:0006355">
    <property type="term" value="P:regulation of DNA-templated transcription"/>
    <property type="evidence" value="ECO:0007669"/>
    <property type="project" value="InterPro"/>
</dbReference>
<dbReference type="SUPFAM" id="SSF55781">
    <property type="entry name" value="GAF domain-like"/>
    <property type="match status" value="2"/>
</dbReference>
<dbReference type="PANTHER" id="PTHR44757:SF2">
    <property type="entry name" value="BIOFILM ARCHITECTURE MAINTENANCE PROTEIN MBAA"/>
    <property type="match status" value="1"/>
</dbReference>
<dbReference type="Pfam" id="PF00360">
    <property type="entry name" value="PHY"/>
    <property type="match status" value="1"/>
</dbReference>
<evidence type="ECO:0000259" key="6">
    <source>
        <dbReference type="PROSITE" id="PS50046"/>
    </source>
</evidence>
<feature type="domain" description="Phytochrome chromophore attachment site" evidence="6">
    <location>
        <begin position="227"/>
        <end position="385"/>
    </location>
</feature>
<dbReference type="PANTHER" id="PTHR44757">
    <property type="entry name" value="DIGUANYLATE CYCLASE DGCP"/>
    <property type="match status" value="1"/>
</dbReference>
<dbReference type="InterPro" id="IPR001294">
    <property type="entry name" value="Phytochrome"/>
</dbReference>
<dbReference type="InterPro" id="IPR001633">
    <property type="entry name" value="EAL_dom"/>
</dbReference>
<reference evidence="9" key="1">
    <citation type="journal article" date="2001" name="Nature">
        <title>Bacteriophytochromes are photochromic histidine kinases using a biliverdin chromophore.</title>
        <authorList>
            <person name="Bhoo S.H."/>
            <person name="Davis S.J."/>
            <person name="Walker J."/>
            <person name="Karniol B."/>
            <person name="Vierstra R.D."/>
        </authorList>
    </citation>
    <scope>NUCLEOTIDE SEQUENCE</scope>
</reference>
<dbReference type="InterPro" id="IPR035919">
    <property type="entry name" value="EAL_sf"/>
</dbReference>
<evidence type="ECO:0000256" key="3">
    <source>
        <dbReference type="ARBA" id="ARBA00022991"/>
    </source>
</evidence>
<evidence type="ECO:0000259" key="7">
    <source>
        <dbReference type="PROSITE" id="PS50883"/>
    </source>
</evidence>
<proteinExistence type="predicted"/>
<evidence type="ECO:0000256" key="5">
    <source>
        <dbReference type="SAM" id="MobiDB-lite"/>
    </source>
</evidence>
<dbReference type="Gene3D" id="3.20.20.450">
    <property type="entry name" value="EAL domain"/>
    <property type="match status" value="1"/>
</dbReference>
<dbReference type="InterPro" id="IPR043128">
    <property type="entry name" value="Rev_trsase/Diguanyl_cyclase"/>
</dbReference>
<dbReference type="Pfam" id="PF08446">
    <property type="entry name" value="PAS_2"/>
    <property type="match status" value="1"/>
</dbReference>
<dbReference type="SMART" id="SM00065">
    <property type="entry name" value="GAF"/>
    <property type="match status" value="1"/>
</dbReference>